<reference evidence="2" key="1">
    <citation type="submission" date="2022-07" db="EMBL/GenBank/DDBJ databases">
        <authorList>
            <person name="Kouya T."/>
            <person name="Ishiyama Y."/>
        </authorList>
    </citation>
    <scope>NUCLEOTIDE SEQUENCE</scope>
    <source>
        <strain evidence="2">WR16-4</strain>
    </source>
</reference>
<keyword evidence="3" id="KW-1185">Reference proteome</keyword>
<feature type="chain" id="PRO_5040920963" description="Surface layer protein A domain-containing protein" evidence="1">
    <location>
        <begin position="31"/>
        <end position="206"/>
    </location>
</feature>
<accession>A0A9W6B3X0</accession>
<feature type="signal peptide" evidence="1">
    <location>
        <begin position="1"/>
        <end position="30"/>
    </location>
</feature>
<evidence type="ECO:0008006" key="4">
    <source>
        <dbReference type="Google" id="ProtNLM"/>
    </source>
</evidence>
<reference evidence="2" key="2">
    <citation type="journal article" date="2023" name="PLoS ONE">
        <title>Philodulcilactobacillus myokoensis gen. nov., sp. nov., a fructophilic, acidophilic, and agar-phobic lactic acid bacterium isolated from fermented vegetable extracts.</title>
        <authorList>
            <person name="Kouya T."/>
            <person name="Ishiyama Y."/>
            <person name="Ohashi S."/>
            <person name="Kumakubo R."/>
            <person name="Yamazaki T."/>
            <person name="Otaki T."/>
        </authorList>
    </citation>
    <scope>NUCLEOTIDE SEQUENCE</scope>
    <source>
        <strain evidence="2">WR16-4</strain>
    </source>
</reference>
<name>A0A9W6B3X0_9LACO</name>
<dbReference type="EMBL" id="BRPL01000004">
    <property type="protein sequence ID" value="GLB47580.1"/>
    <property type="molecule type" value="Genomic_DNA"/>
</dbReference>
<dbReference type="RefSeq" id="WP_286137117.1">
    <property type="nucleotide sequence ID" value="NZ_BRPL01000004.1"/>
</dbReference>
<evidence type="ECO:0000256" key="1">
    <source>
        <dbReference type="SAM" id="SignalP"/>
    </source>
</evidence>
<keyword evidence="1" id="KW-0732">Signal</keyword>
<proteinExistence type="predicted"/>
<evidence type="ECO:0000313" key="3">
    <source>
        <dbReference type="Proteomes" id="UP001144204"/>
    </source>
</evidence>
<dbReference type="Proteomes" id="UP001144204">
    <property type="component" value="Unassembled WGS sequence"/>
</dbReference>
<protein>
    <recommendedName>
        <fullName evidence="4">Surface layer protein A domain-containing protein</fullName>
    </recommendedName>
</protein>
<sequence length="206" mass="23446">MQFNLMKKSALLLATLGLITPLALSGNASAKKTEKPFFKTVKIHFTNKKVNEEYYFGANSKGQYQRGYNYRVRPGDVFTTNDGHHIGTWKLRKQLFKITQIKELTHSVAGAIVYYMTSRNHKYIGYVDGASVYNQNILHGVTKQDQYQDKSSALADKVFDHVYKTHKLTKFDKKELKLARRIALKVSNKGNRDAILADIHDAAKGM</sequence>
<comment type="caution">
    <text evidence="2">The sequence shown here is derived from an EMBL/GenBank/DDBJ whole genome shotgun (WGS) entry which is preliminary data.</text>
</comment>
<organism evidence="2 3">
    <name type="scientific">Philodulcilactobacillus myokoensis</name>
    <dbReference type="NCBI Taxonomy" id="2929573"/>
    <lineage>
        <taxon>Bacteria</taxon>
        <taxon>Bacillati</taxon>
        <taxon>Bacillota</taxon>
        <taxon>Bacilli</taxon>
        <taxon>Lactobacillales</taxon>
        <taxon>Lactobacillaceae</taxon>
        <taxon>Philodulcilactobacillus</taxon>
    </lineage>
</organism>
<evidence type="ECO:0000313" key="2">
    <source>
        <dbReference type="EMBL" id="GLB47580.1"/>
    </source>
</evidence>
<gene>
    <name evidence="2" type="ORF">WR164_15590</name>
</gene>
<dbReference type="AlphaFoldDB" id="A0A9W6B3X0"/>